<comment type="caution">
    <text evidence="4">The sequence shown here is derived from an EMBL/GenBank/DDBJ whole genome shotgun (WGS) entry which is preliminary data.</text>
</comment>
<keyword evidence="5" id="KW-1185">Reference proteome</keyword>
<name>A0A2W2BYV2_9BACT</name>
<keyword evidence="4" id="KW-0969">Cilium</keyword>
<dbReference type="SUPFAM" id="SSF103088">
    <property type="entry name" value="OmpA-like"/>
    <property type="match status" value="1"/>
</dbReference>
<dbReference type="Pfam" id="PF00691">
    <property type="entry name" value="OmpA"/>
    <property type="match status" value="1"/>
</dbReference>
<keyword evidence="1" id="KW-0472">Membrane</keyword>
<feature type="domain" description="OmpA-like" evidence="3">
    <location>
        <begin position="122"/>
        <end position="243"/>
    </location>
</feature>
<evidence type="ECO:0000313" key="5">
    <source>
        <dbReference type="Proteomes" id="UP000248745"/>
    </source>
</evidence>
<dbReference type="InterPro" id="IPR036737">
    <property type="entry name" value="OmpA-like_sf"/>
</dbReference>
<dbReference type="PROSITE" id="PS51123">
    <property type="entry name" value="OMPA_2"/>
    <property type="match status" value="1"/>
</dbReference>
<accession>A0A2W2BYV2</accession>
<organism evidence="4 5">
    <name type="scientific">Taibaiella soli</name>
    <dbReference type="NCBI Taxonomy" id="1649169"/>
    <lineage>
        <taxon>Bacteria</taxon>
        <taxon>Pseudomonadati</taxon>
        <taxon>Bacteroidota</taxon>
        <taxon>Chitinophagia</taxon>
        <taxon>Chitinophagales</taxon>
        <taxon>Chitinophagaceae</taxon>
        <taxon>Taibaiella</taxon>
    </lineage>
</organism>
<evidence type="ECO:0000256" key="2">
    <source>
        <dbReference type="SAM" id="Coils"/>
    </source>
</evidence>
<dbReference type="CDD" id="cd07185">
    <property type="entry name" value="OmpA_C-like"/>
    <property type="match status" value="1"/>
</dbReference>
<evidence type="ECO:0000256" key="1">
    <source>
        <dbReference type="PROSITE-ProRule" id="PRU00473"/>
    </source>
</evidence>
<sequence>MKRILIALACLMIGVAMLPSCVAKKKYLAAQSRINRLHADSLDLYRQVQELQGRVSKMEATNEFTNNKLNMSQEELAKQQKKLAQLQALIEQQQRNTEALRKKIADAMAGFSANQLAVTMKNGKVYVSMQESLLFPSGSAKVNDSGKAALATLATVLNQNPDINVNVEGHTDSVPIKKAYPDNWALSVARSTAIARILIDDYKVNPATITASGRSKYEPVETNETPEGRAHNRRTEIILEPKLDEIMKLIEGQQVPATETK</sequence>
<proteinExistence type="predicted"/>
<gene>
    <name evidence="4" type="ORF">DN068_09320</name>
</gene>
<dbReference type="AlphaFoldDB" id="A0A2W2BYV2"/>
<dbReference type="OrthoDB" id="9815217at2"/>
<protein>
    <submittedName>
        <fullName evidence="4">Flagellar motor protein MotB</fullName>
    </submittedName>
</protein>
<feature type="coiled-coil region" evidence="2">
    <location>
        <begin position="48"/>
        <end position="110"/>
    </location>
</feature>
<evidence type="ECO:0000313" key="4">
    <source>
        <dbReference type="EMBL" id="PZF73063.1"/>
    </source>
</evidence>
<dbReference type="GO" id="GO:0016020">
    <property type="term" value="C:membrane"/>
    <property type="evidence" value="ECO:0007669"/>
    <property type="project" value="UniProtKB-UniRule"/>
</dbReference>
<dbReference type="EMBL" id="QKTW01000015">
    <property type="protein sequence ID" value="PZF73063.1"/>
    <property type="molecule type" value="Genomic_DNA"/>
</dbReference>
<dbReference type="InterPro" id="IPR050330">
    <property type="entry name" value="Bact_OuterMem_StrucFunc"/>
</dbReference>
<dbReference type="PANTHER" id="PTHR30329">
    <property type="entry name" value="STATOR ELEMENT OF FLAGELLAR MOTOR COMPLEX"/>
    <property type="match status" value="1"/>
</dbReference>
<keyword evidence="4" id="KW-0966">Cell projection</keyword>
<keyword evidence="2" id="KW-0175">Coiled coil</keyword>
<reference evidence="4 5" key="1">
    <citation type="submission" date="2018-06" db="EMBL/GenBank/DDBJ databases">
        <title>Mucibacter soli gen. nov., sp. nov., a new member of the family Chitinophagaceae producing mucin.</title>
        <authorList>
            <person name="Kim M.-K."/>
            <person name="Park S."/>
            <person name="Kim T.-S."/>
            <person name="Joung Y."/>
            <person name="Han J.-H."/>
            <person name="Kim S.B."/>
        </authorList>
    </citation>
    <scope>NUCLEOTIDE SEQUENCE [LARGE SCALE GENOMIC DNA]</scope>
    <source>
        <strain evidence="4 5">R1-15</strain>
    </source>
</reference>
<dbReference type="RefSeq" id="WP_110998641.1">
    <property type="nucleotide sequence ID" value="NZ_QKTW01000015.1"/>
</dbReference>
<dbReference type="Proteomes" id="UP000248745">
    <property type="component" value="Unassembled WGS sequence"/>
</dbReference>
<evidence type="ECO:0000259" key="3">
    <source>
        <dbReference type="PROSITE" id="PS51123"/>
    </source>
</evidence>
<dbReference type="InterPro" id="IPR006665">
    <property type="entry name" value="OmpA-like"/>
</dbReference>
<dbReference type="PANTHER" id="PTHR30329:SF21">
    <property type="entry name" value="LIPOPROTEIN YIAD-RELATED"/>
    <property type="match status" value="1"/>
</dbReference>
<keyword evidence="4" id="KW-0282">Flagellum</keyword>
<dbReference type="Gene3D" id="3.30.1330.60">
    <property type="entry name" value="OmpA-like domain"/>
    <property type="match status" value="1"/>
</dbReference>